<comment type="caution">
    <text evidence="12">The sequence shown here is derived from an EMBL/GenBank/DDBJ whole genome shotgun (WGS) entry which is preliminary data.</text>
</comment>
<dbReference type="Proteomes" id="UP000683360">
    <property type="component" value="Unassembled WGS sequence"/>
</dbReference>
<evidence type="ECO:0000256" key="7">
    <source>
        <dbReference type="ARBA" id="ARBA00023170"/>
    </source>
</evidence>
<keyword evidence="13" id="KW-1185">Reference proteome</keyword>
<comment type="subcellular location">
    <subcellularLocation>
        <location evidence="1">Cell membrane</location>
        <topology evidence="1">Multi-pass membrane protein</topology>
    </subcellularLocation>
</comment>
<comment type="similarity">
    <text evidence="9">Belongs to the G-protein coupled receptor 1 family.</text>
</comment>
<evidence type="ECO:0000256" key="8">
    <source>
        <dbReference type="ARBA" id="ARBA00023224"/>
    </source>
</evidence>
<sequence>MMHITDYSSKQGVTTFSLEKTMYANITTYNTTNEVLDNGYTASRELLVIAGIVIVPVIVITLIGNILTIISFIRDRKLHESINIYILNLAIADFLIGTISMPIYLAYTLDDSVWIFGYQFCKAYLLLDLIFTSVSLEVMILISFDRYIFLKHWSRNYKDQTRRNAYIRSGAAWIIALVLNGPATLFWDIWTGENSVPLDDCEVQYRNNYAYTVVVAIVAFPIPFVILTVLNTIIFWEIRKLLSRREVLSNLSSLSNSRDSTLSRSASINDVHACATSVNFVHLHRRNSLRSKEIFHTRHGKKAAKSLAILTVVYVCAWLPYAIAIVIYSFCRTCVSVPVFETCTWLLWFKSAINPFLYAYNCNRFRSNFKYFLSCGRRQKYIGDGPVIV</sequence>
<keyword evidence="4 10" id="KW-1133">Transmembrane helix</keyword>
<organism evidence="12 13">
    <name type="scientific">Mytilus edulis</name>
    <name type="common">Blue mussel</name>
    <dbReference type="NCBI Taxonomy" id="6550"/>
    <lineage>
        <taxon>Eukaryota</taxon>
        <taxon>Metazoa</taxon>
        <taxon>Spiralia</taxon>
        <taxon>Lophotrochozoa</taxon>
        <taxon>Mollusca</taxon>
        <taxon>Bivalvia</taxon>
        <taxon>Autobranchia</taxon>
        <taxon>Pteriomorphia</taxon>
        <taxon>Mytilida</taxon>
        <taxon>Mytiloidea</taxon>
        <taxon>Mytilidae</taxon>
        <taxon>Mytilinae</taxon>
        <taxon>Mytilus</taxon>
    </lineage>
</organism>
<reference evidence="12" key="1">
    <citation type="submission" date="2021-03" db="EMBL/GenBank/DDBJ databases">
        <authorList>
            <person name="Bekaert M."/>
        </authorList>
    </citation>
    <scope>NUCLEOTIDE SEQUENCE</scope>
</reference>
<dbReference type="Gene3D" id="1.20.1070.10">
    <property type="entry name" value="Rhodopsin 7-helix transmembrane proteins"/>
    <property type="match status" value="1"/>
</dbReference>
<evidence type="ECO:0000313" key="13">
    <source>
        <dbReference type="Proteomes" id="UP000683360"/>
    </source>
</evidence>
<dbReference type="InterPro" id="IPR000276">
    <property type="entry name" value="GPCR_Rhodpsn"/>
</dbReference>
<feature type="transmembrane region" description="Helical" evidence="10">
    <location>
        <begin position="85"/>
        <end position="105"/>
    </location>
</feature>
<dbReference type="GO" id="GO:0004930">
    <property type="term" value="F:G protein-coupled receptor activity"/>
    <property type="evidence" value="ECO:0007669"/>
    <property type="project" value="UniProtKB-KW"/>
</dbReference>
<accession>A0A8S3V442</accession>
<dbReference type="PROSITE" id="PS00237">
    <property type="entry name" value="G_PROTEIN_RECEP_F1_1"/>
    <property type="match status" value="1"/>
</dbReference>
<protein>
    <submittedName>
        <fullName evidence="12">HRH3</fullName>
    </submittedName>
</protein>
<evidence type="ECO:0000256" key="9">
    <source>
        <dbReference type="RuleBase" id="RU000688"/>
    </source>
</evidence>
<evidence type="ECO:0000256" key="1">
    <source>
        <dbReference type="ARBA" id="ARBA00004651"/>
    </source>
</evidence>
<dbReference type="PANTHER" id="PTHR24248:SF120">
    <property type="entry name" value="G-PROTEIN COUPLED RECEPTORS FAMILY 1 PROFILE DOMAIN-CONTAINING PROTEIN"/>
    <property type="match status" value="1"/>
</dbReference>
<dbReference type="EMBL" id="CAJPWZ010002953">
    <property type="protein sequence ID" value="CAG2248932.1"/>
    <property type="molecule type" value="Genomic_DNA"/>
</dbReference>
<dbReference type="PROSITE" id="PS50262">
    <property type="entry name" value="G_PROTEIN_RECEP_F1_2"/>
    <property type="match status" value="1"/>
</dbReference>
<feature type="transmembrane region" description="Helical" evidence="10">
    <location>
        <begin position="46"/>
        <end position="73"/>
    </location>
</feature>
<feature type="transmembrane region" description="Helical" evidence="10">
    <location>
        <begin position="209"/>
        <end position="236"/>
    </location>
</feature>
<feature type="transmembrane region" description="Helical" evidence="10">
    <location>
        <begin position="125"/>
        <end position="144"/>
    </location>
</feature>
<keyword evidence="6 10" id="KW-0472">Membrane</keyword>
<dbReference type="OrthoDB" id="10071887at2759"/>
<dbReference type="GO" id="GO:0043410">
    <property type="term" value="P:positive regulation of MAPK cascade"/>
    <property type="evidence" value="ECO:0007669"/>
    <property type="project" value="TreeGrafter"/>
</dbReference>
<proteinExistence type="inferred from homology"/>
<evidence type="ECO:0000256" key="5">
    <source>
        <dbReference type="ARBA" id="ARBA00023040"/>
    </source>
</evidence>
<evidence type="ECO:0000313" key="12">
    <source>
        <dbReference type="EMBL" id="CAG2248932.1"/>
    </source>
</evidence>
<evidence type="ECO:0000256" key="6">
    <source>
        <dbReference type="ARBA" id="ARBA00023136"/>
    </source>
</evidence>
<dbReference type="AlphaFoldDB" id="A0A8S3V442"/>
<evidence type="ECO:0000256" key="10">
    <source>
        <dbReference type="SAM" id="Phobius"/>
    </source>
</evidence>
<feature type="transmembrane region" description="Helical" evidence="10">
    <location>
        <begin position="165"/>
        <end position="189"/>
    </location>
</feature>
<keyword evidence="3 9" id="KW-0812">Transmembrane</keyword>
<dbReference type="PRINTS" id="PR00237">
    <property type="entry name" value="GPCRRHODOPSN"/>
</dbReference>
<keyword evidence="2" id="KW-1003">Cell membrane</keyword>
<name>A0A8S3V442_MYTED</name>
<dbReference type="InterPro" id="IPR017452">
    <property type="entry name" value="GPCR_Rhodpsn_7TM"/>
</dbReference>
<feature type="domain" description="G-protein coupled receptors family 1 profile" evidence="11">
    <location>
        <begin position="64"/>
        <end position="358"/>
    </location>
</feature>
<dbReference type="PANTHER" id="PTHR24248">
    <property type="entry name" value="ADRENERGIC RECEPTOR-RELATED G-PROTEIN COUPLED RECEPTOR"/>
    <property type="match status" value="1"/>
</dbReference>
<evidence type="ECO:0000259" key="11">
    <source>
        <dbReference type="PROSITE" id="PS50262"/>
    </source>
</evidence>
<dbReference type="GO" id="GO:0071880">
    <property type="term" value="P:adenylate cyclase-activating adrenergic receptor signaling pathway"/>
    <property type="evidence" value="ECO:0007669"/>
    <property type="project" value="TreeGrafter"/>
</dbReference>
<keyword evidence="5 9" id="KW-0297">G-protein coupled receptor</keyword>
<keyword evidence="7 9" id="KW-0675">Receptor</keyword>
<dbReference type="Pfam" id="PF00001">
    <property type="entry name" value="7tm_1"/>
    <property type="match status" value="1"/>
</dbReference>
<gene>
    <name evidence="12" type="ORF">MEDL_60753</name>
</gene>
<keyword evidence="8 9" id="KW-0807">Transducer</keyword>
<evidence type="ECO:0000256" key="2">
    <source>
        <dbReference type="ARBA" id="ARBA00022475"/>
    </source>
</evidence>
<dbReference type="GO" id="GO:0005886">
    <property type="term" value="C:plasma membrane"/>
    <property type="evidence" value="ECO:0007669"/>
    <property type="project" value="UniProtKB-SubCell"/>
</dbReference>
<evidence type="ECO:0000256" key="4">
    <source>
        <dbReference type="ARBA" id="ARBA00022989"/>
    </source>
</evidence>
<dbReference type="SUPFAM" id="SSF81321">
    <property type="entry name" value="Family A G protein-coupled receptor-like"/>
    <property type="match status" value="1"/>
</dbReference>
<evidence type="ECO:0000256" key="3">
    <source>
        <dbReference type="ARBA" id="ARBA00022692"/>
    </source>
</evidence>
<feature type="transmembrane region" description="Helical" evidence="10">
    <location>
        <begin position="307"/>
        <end position="330"/>
    </location>
</feature>